<dbReference type="InterPro" id="IPR010535">
    <property type="entry name" value="DUF1110"/>
</dbReference>
<protein>
    <submittedName>
        <fullName evidence="1">Uncharacterized protein</fullName>
    </submittedName>
</protein>
<reference evidence="1" key="1">
    <citation type="journal article" date="2013" name="Nat. Commun.">
        <title>Whole-genome sequencing of Oryza brachyantha reveals mechanisms underlying Oryza genome evolution.</title>
        <authorList>
            <person name="Chen J."/>
            <person name="Huang Q."/>
            <person name="Gao D."/>
            <person name="Wang J."/>
            <person name="Lang Y."/>
            <person name="Liu T."/>
            <person name="Li B."/>
            <person name="Bai Z."/>
            <person name="Luis Goicoechea J."/>
            <person name="Liang C."/>
            <person name="Chen C."/>
            <person name="Zhang W."/>
            <person name="Sun S."/>
            <person name="Liao Y."/>
            <person name="Zhang X."/>
            <person name="Yang L."/>
            <person name="Song C."/>
            <person name="Wang M."/>
            <person name="Shi J."/>
            <person name="Liu G."/>
            <person name="Liu J."/>
            <person name="Zhou H."/>
            <person name="Zhou W."/>
            <person name="Yu Q."/>
            <person name="An N."/>
            <person name="Chen Y."/>
            <person name="Cai Q."/>
            <person name="Wang B."/>
            <person name="Liu B."/>
            <person name="Min J."/>
            <person name="Huang Y."/>
            <person name="Wu H."/>
            <person name="Li Z."/>
            <person name="Zhang Y."/>
            <person name="Yin Y."/>
            <person name="Song W."/>
            <person name="Jiang J."/>
            <person name="Jackson S.A."/>
            <person name="Wing R.A."/>
            <person name="Wang J."/>
            <person name="Chen M."/>
        </authorList>
    </citation>
    <scope>NUCLEOTIDE SEQUENCE [LARGE SCALE GENOMIC DNA]</scope>
    <source>
        <strain evidence="1">cv. IRGC 101232</strain>
    </source>
</reference>
<dbReference type="Pfam" id="PF06533">
    <property type="entry name" value="DUF1110"/>
    <property type="match status" value="1"/>
</dbReference>
<dbReference type="Proteomes" id="UP000006038">
    <property type="component" value="Chromosome 1"/>
</dbReference>
<name>J3KWK0_ORYBR</name>
<evidence type="ECO:0000313" key="1">
    <source>
        <dbReference type="EnsemblPlants" id="OB01G13560.1"/>
    </source>
</evidence>
<dbReference type="AlphaFoldDB" id="J3KWK0"/>
<reference evidence="1" key="2">
    <citation type="submission" date="2013-04" db="UniProtKB">
        <authorList>
            <consortium name="EnsemblPlants"/>
        </authorList>
    </citation>
    <scope>IDENTIFICATION</scope>
</reference>
<keyword evidence="2" id="KW-1185">Reference proteome</keyword>
<organism evidence="1">
    <name type="scientific">Oryza brachyantha</name>
    <name type="common">malo sina</name>
    <dbReference type="NCBI Taxonomy" id="4533"/>
    <lineage>
        <taxon>Eukaryota</taxon>
        <taxon>Viridiplantae</taxon>
        <taxon>Streptophyta</taxon>
        <taxon>Embryophyta</taxon>
        <taxon>Tracheophyta</taxon>
        <taxon>Spermatophyta</taxon>
        <taxon>Magnoliopsida</taxon>
        <taxon>Liliopsida</taxon>
        <taxon>Poales</taxon>
        <taxon>Poaceae</taxon>
        <taxon>BOP clade</taxon>
        <taxon>Oryzoideae</taxon>
        <taxon>Oryzeae</taxon>
        <taxon>Oryzinae</taxon>
        <taxon>Oryza</taxon>
    </lineage>
</organism>
<dbReference type="PANTHER" id="PTHR35356">
    <property type="entry name" value="OS01G0156300 PROTEIN-RELATED"/>
    <property type="match status" value="1"/>
</dbReference>
<evidence type="ECO:0000313" key="2">
    <source>
        <dbReference type="Proteomes" id="UP000006038"/>
    </source>
</evidence>
<dbReference type="EnsemblPlants" id="OB01G13560.1">
    <property type="protein sequence ID" value="OB01G13560.1"/>
    <property type="gene ID" value="OB01G13560"/>
</dbReference>
<dbReference type="PANTHER" id="PTHR35356:SF3">
    <property type="entry name" value="OS01G0156300 PROTEIN"/>
    <property type="match status" value="1"/>
</dbReference>
<proteinExistence type="predicted"/>
<sequence length="115" mass="12146">MGAELLAVRGASFNPLFPYHEIDQLGEDEYLAEMDAGAKLHGAVEAAQEACTCFDSICGHLHAMILLLDYPGLLDVIEEERVAAAADLSAAIERVRLGRSMAAGARQDVSAGGTD</sequence>
<dbReference type="HOGENOM" id="CLU_2112628_0_0_1"/>
<accession>J3KWK0</accession>
<dbReference type="Gramene" id="OB01G13560.1">
    <property type="protein sequence ID" value="OB01G13560.1"/>
    <property type="gene ID" value="OB01G13560"/>
</dbReference>